<comment type="caution">
    <text evidence="1">The sequence shown here is derived from an EMBL/GenBank/DDBJ whole genome shotgun (WGS) entry which is preliminary data.</text>
</comment>
<gene>
    <name evidence="1" type="ORF">ACFO3G_03785</name>
</gene>
<dbReference type="EMBL" id="JBHSGO010000114">
    <property type="protein sequence ID" value="MFC4665733.1"/>
    <property type="molecule type" value="Genomic_DNA"/>
</dbReference>
<sequence>MEISILLTILLIVLSLGGLFLLEGKICPIKEEQINDSVTIKYYLMNSLYKWAVKFEMKDLYMLNTVTLIGIQKAIQTKLIQPLNLKFEG</sequence>
<evidence type="ECO:0000313" key="1">
    <source>
        <dbReference type="EMBL" id="MFC4665733.1"/>
    </source>
</evidence>
<reference evidence="2" key="1">
    <citation type="journal article" date="2019" name="Int. J. Syst. Evol. Microbiol.">
        <title>The Global Catalogue of Microorganisms (GCM) 10K type strain sequencing project: providing services to taxonomists for standard genome sequencing and annotation.</title>
        <authorList>
            <consortium name="The Broad Institute Genomics Platform"/>
            <consortium name="The Broad Institute Genome Sequencing Center for Infectious Disease"/>
            <person name="Wu L."/>
            <person name="Ma J."/>
        </authorList>
    </citation>
    <scope>NUCLEOTIDE SEQUENCE [LARGE SCALE GENOMIC DNA]</scope>
    <source>
        <strain evidence="2">CGMCC 4.7357</strain>
    </source>
</reference>
<evidence type="ECO:0000313" key="2">
    <source>
        <dbReference type="Proteomes" id="UP001596020"/>
    </source>
</evidence>
<dbReference type="RefSeq" id="WP_380078127.1">
    <property type="nucleotide sequence ID" value="NZ_JBHSGO010000114.1"/>
</dbReference>
<proteinExistence type="predicted"/>
<protein>
    <submittedName>
        <fullName evidence="1">Uncharacterized protein</fullName>
    </submittedName>
</protein>
<keyword evidence="2" id="KW-1185">Reference proteome</keyword>
<organism evidence="1 2">
    <name type="scientific">Falsiporphyromonas endometrii</name>
    <dbReference type="NCBI Taxonomy" id="1387297"/>
    <lineage>
        <taxon>Bacteria</taxon>
        <taxon>Pseudomonadati</taxon>
        <taxon>Bacteroidota</taxon>
        <taxon>Bacteroidia</taxon>
        <taxon>Bacteroidales</taxon>
        <taxon>Porphyromonadaceae</taxon>
        <taxon>Falsiporphyromonas</taxon>
    </lineage>
</organism>
<accession>A0ABV9K715</accession>
<dbReference type="Proteomes" id="UP001596020">
    <property type="component" value="Unassembled WGS sequence"/>
</dbReference>
<name>A0ABV9K715_9PORP</name>